<keyword evidence="1" id="KW-0378">Hydrolase</keyword>
<dbReference type="SUPFAM" id="SSF56317">
    <property type="entry name" value="Carbon-nitrogen hydrolase"/>
    <property type="match status" value="1"/>
</dbReference>
<proteinExistence type="predicted"/>
<dbReference type="OrthoDB" id="340001at2"/>
<evidence type="ECO:0000313" key="1">
    <source>
        <dbReference type="EMBL" id="TGL60335.1"/>
    </source>
</evidence>
<organism evidence="1 2">
    <name type="scientific">Leptospira ognonensis</name>
    <dbReference type="NCBI Taxonomy" id="2484945"/>
    <lineage>
        <taxon>Bacteria</taxon>
        <taxon>Pseudomonadati</taxon>
        <taxon>Spirochaetota</taxon>
        <taxon>Spirochaetia</taxon>
        <taxon>Leptospirales</taxon>
        <taxon>Leptospiraceae</taxon>
        <taxon>Leptospira</taxon>
    </lineage>
</organism>
<evidence type="ECO:0000313" key="2">
    <source>
        <dbReference type="Proteomes" id="UP000297693"/>
    </source>
</evidence>
<name>A0A4V3JRH9_9LEPT</name>
<reference evidence="1" key="1">
    <citation type="journal article" date="2019" name="PLoS Negl. Trop. Dis.">
        <title>Revisiting the worldwide diversity of Leptospira species in the environment.</title>
        <authorList>
            <person name="Vincent A.T."/>
            <person name="Schiettekatte O."/>
            <person name="Bourhy P."/>
            <person name="Veyrier F.J."/>
            <person name="Picardeau M."/>
        </authorList>
    </citation>
    <scope>NUCLEOTIDE SEQUENCE [LARGE SCALE GENOMIC DNA]</scope>
    <source>
        <strain evidence="1">201702476</strain>
    </source>
</reference>
<dbReference type="EMBL" id="RQGD01000022">
    <property type="protein sequence ID" value="TGL60335.1"/>
    <property type="molecule type" value="Genomic_DNA"/>
</dbReference>
<comment type="caution">
    <text evidence="1">The sequence shown here is derived from an EMBL/GenBank/DDBJ whole genome shotgun (WGS) entry which is preliminary data.</text>
</comment>
<dbReference type="RefSeq" id="WP_135623260.1">
    <property type="nucleotide sequence ID" value="NZ_RQGD01000022.1"/>
</dbReference>
<dbReference type="Gene3D" id="3.60.110.10">
    <property type="entry name" value="Carbon-nitrogen hydrolase"/>
    <property type="match status" value="1"/>
</dbReference>
<dbReference type="AlphaFoldDB" id="A0A4V3JRH9"/>
<keyword evidence="2" id="KW-1185">Reference proteome</keyword>
<dbReference type="Proteomes" id="UP000297693">
    <property type="component" value="Unassembled WGS sequence"/>
</dbReference>
<protein>
    <submittedName>
        <fullName evidence="1">Hydrolase, carbon-nitrogen family protein</fullName>
    </submittedName>
</protein>
<accession>A0A4V3JRH9</accession>
<sequence length="394" mass="44717">MHNLYVPPIKIVFFLFLIILTGFSAKFLQQSDVPLPKFEMKIVSAEPIQETEIVRPPLTWSSIPIKTNGSDRKYGNIVSMQVFLRSEDFAKAEWWAERIEELVKAGKVANIYDRKTIIIFPEHIGTGLVLLDEKETVFESENWKSAMDVIVKKYESEIAPFMVASKKPAAKWEAVFRYKSQKMADVYTQTFSKLAKENNTPILGGSIILPSPKVVKGTLVLDQNGPLYNVSIPFSADGKVMDPLIRKTLVTEDEALLLDAGEITQDRTWIVPGWKVGVFIGQEVFNSALYERLRGKPLDGIVSPAVSFPNLSKTNLKSFINDDSFLSLSENEIWEKFGLTKFIKTTRAVESVQVFLHGNFFEERTSGRTYNVRDFVNFDSVDSDSEPRILNLYF</sequence>
<dbReference type="InterPro" id="IPR036526">
    <property type="entry name" value="C-N_Hydrolase_sf"/>
</dbReference>
<dbReference type="GO" id="GO:0016787">
    <property type="term" value="F:hydrolase activity"/>
    <property type="evidence" value="ECO:0007669"/>
    <property type="project" value="UniProtKB-KW"/>
</dbReference>
<gene>
    <name evidence="1" type="ORF">EHQ58_07520</name>
</gene>